<gene>
    <name evidence="12" type="ORF">E6C27_scaffold417G001110</name>
</gene>
<evidence type="ECO:0000256" key="5">
    <source>
        <dbReference type="ARBA" id="ARBA00023136"/>
    </source>
</evidence>
<dbReference type="AlphaFoldDB" id="A0A5A7SIP2"/>
<evidence type="ECO:0000313" key="13">
    <source>
        <dbReference type="Proteomes" id="UP000321393"/>
    </source>
</evidence>
<dbReference type="InterPro" id="IPR039391">
    <property type="entry name" value="Phytocyanin-like"/>
</dbReference>
<name>A0A5A7SIP2_CUCMM</name>
<keyword evidence="6" id="KW-1015">Disulfide bond</keyword>
<feature type="domain" description="Phytocyanin" evidence="11">
    <location>
        <begin position="9"/>
        <end position="114"/>
    </location>
</feature>
<dbReference type="STRING" id="1194695.A0A5A7SIP2"/>
<dbReference type="PANTHER" id="PTHR33021:SF253">
    <property type="entry name" value="EARLY NODULIN-LIKE PROTEIN 9"/>
    <property type="match status" value="1"/>
</dbReference>
<keyword evidence="8" id="KW-0449">Lipoprotein</keyword>
<comment type="subcellular location">
    <subcellularLocation>
        <location evidence="1">Cell membrane</location>
        <topology evidence="1">Lipid-anchor</topology>
        <topology evidence="1">GPI-anchor</topology>
    </subcellularLocation>
</comment>
<proteinExistence type="inferred from homology"/>
<evidence type="ECO:0000256" key="8">
    <source>
        <dbReference type="ARBA" id="ARBA00023288"/>
    </source>
</evidence>
<evidence type="ECO:0000256" key="3">
    <source>
        <dbReference type="ARBA" id="ARBA00022622"/>
    </source>
</evidence>
<feature type="compositionally biased region" description="Low complexity" evidence="10">
    <location>
        <begin position="146"/>
        <end position="155"/>
    </location>
</feature>
<reference evidence="12 13" key="1">
    <citation type="submission" date="2019-08" db="EMBL/GenBank/DDBJ databases">
        <title>Draft genome sequences of two oriental melons (Cucumis melo L. var makuwa).</title>
        <authorList>
            <person name="Kwon S.-Y."/>
        </authorList>
    </citation>
    <scope>NUCLEOTIDE SEQUENCE [LARGE SCALE GENOMIC DNA]</scope>
    <source>
        <strain evidence="13">cv. SW 3</strain>
        <tissue evidence="12">Leaf</tissue>
    </source>
</reference>
<organism evidence="12 13">
    <name type="scientific">Cucumis melo var. makuwa</name>
    <name type="common">Oriental melon</name>
    <dbReference type="NCBI Taxonomy" id="1194695"/>
    <lineage>
        <taxon>Eukaryota</taxon>
        <taxon>Viridiplantae</taxon>
        <taxon>Streptophyta</taxon>
        <taxon>Embryophyta</taxon>
        <taxon>Tracheophyta</taxon>
        <taxon>Spermatophyta</taxon>
        <taxon>Magnoliopsida</taxon>
        <taxon>eudicotyledons</taxon>
        <taxon>Gunneridae</taxon>
        <taxon>Pentapetalae</taxon>
        <taxon>rosids</taxon>
        <taxon>fabids</taxon>
        <taxon>Cucurbitales</taxon>
        <taxon>Cucurbitaceae</taxon>
        <taxon>Benincaseae</taxon>
        <taxon>Cucumis</taxon>
    </lineage>
</organism>
<dbReference type="Gene3D" id="2.60.40.420">
    <property type="entry name" value="Cupredoxins - blue copper proteins"/>
    <property type="match status" value="1"/>
</dbReference>
<dbReference type="GO" id="GO:0098552">
    <property type="term" value="C:side of membrane"/>
    <property type="evidence" value="ECO:0007669"/>
    <property type="project" value="UniProtKB-KW"/>
</dbReference>
<evidence type="ECO:0000256" key="1">
    <source>
        <dbReference type="ARBA" id="ARBA00004609"/>
    </source>
</evidence>
<keyword evidence="4" id="KW-0732">Signal</keyword>
<evidence type="ECO:0000256" key="4">
    <source>
        <dbReference type="ARBA" id="ARBA00022729"/>
    </source>
</evidence>
<accession>A0A5A7SIP2</accession>
<dbReference type="GO" id="GO:0005886">
    <property type="term" value="C:plasma membrane"/>
    <property type="evidence" value="ECO:0007669"/>
    <property type="project" value="UniProtKB-SubCell"/>
</dbReference>
<dbReference type="OrthoDB" id="691587at2759"/>
<keyword evidence="5" id="KW-0472">Membrane</keyword>
<dbReference type="PANTHER" id="PTHR33021">
    <property type="entry name" value="BLUE COPPER PROTEIN"/>
    <property type="match status" value="1"/>
</dbReference>
<comment type="caution">
    <text evidence="12">The sequence shown here is derived from an EMBL/GenBank/DDBJ whole genome shotgun (WGS) entry which is preliminary data.</text>
</comment>
<dbReference type="SUPFAM" id="SSF49503">
    <property type="entry name" value="Cupredoxins"/>
    <property type="match status" value="1"/>
</dbReference>
<dbReference type="GO" id="GO:0009055">
    <property type="term" value="F:electron transfer activity"/>
    <property type="evidence" value="ECO:0007669"/>
    <property type="project" value="InterPro"/>
</dbReference>
<dbReference type="InterPro" id="IPR003245">
    <property type="entry name" value="Phytocyanin_dom"/>
</dbReference>
<dbReference type="PROSITE" id="PS51485">
    <property type="entry name" value="PHYTOCYANIN"/>
    <property type="match status" value="1"/>
</dbReference>
<dbReference type="CDD" id="cd11019">
    <property type="entry name" value="OsENODL1_like"/>
    <property type="match status" value="1"/>
</dbReference>
<protein>
    <submittedName>
        <fullName evidence="12">Early nodulin-like protein 3</fullName>
    </submittedName>
</protein>
<dbReference type="InterPro" id="IPR008972">
    <property type="entry name" value="Cupredoxin"/>
</dbReference>
<evidence type="ECO:0000256" key="9">
    <source>
        <dbReference type="ARBA" id="ARBA00035011"/>
    </source>
</evidence>
<evidence type="ECO:0000256" key="2">
    <source>
        <dbReference type="ARBA" id="ARBA00022475"/>
    </source>
</evidence>
<dbReference type="EMBL" id="SSTE01023130">
    <property type="protein sequence ID" value="KAA0025504.1"/>
    <property type="molecule type" value="Genomic_DNA"/>
</dbReference>
<comment type="similarity">
    <text evidence="9">Belongs to the early nodulin-like (ENODL) family.</text>
</comment>
<evidence type="ECO:0000256" key="7">
    <source>
        <dbReference type="ARBA" id="ARBA00023180"/>
    </source>
</evidence>
<sequence length="379" mass="41241">MFVQKVCGVEFQVGGSKGVWGVPSDPNAQSLNQWAESRRFQIGDSLVFNYQGGQDSVLLVNEDDYKNCHTESPIKHFSDGHTVIKFEKSGPHYFISGIKDNCLKNEKLVVVVLADRSKQYSSPPPAPATGSQPPEASVQMNPTPSPIAEEPPANNNGAASSSIVTFVGLAGMLATSTALLLTRASPPHPLRLLLPRAATAHFQCFLPLRPSPDDCCRPSSPLLLRRVSVSVVKVCQLQRFVRRGPRPFLISSRAHDASNRRAPLLRSFAALKQGRSSNASKLRIIPVVERRRSSLLVAPVDLLSVDSIEGHNQVSGKGFPTTGPRIEAENVVIHRGLHISNVTASCSLCAIGCKELFTDRHRCPNVLYIVVMLKGYVVD</sequence>
<evidence type="ECO:0000256" key="6">
    <source>
        <dbReference type="ARBA" id="ARBA00023157"/>
    </source>
</evidence>
<keyword evidence="7" id="KW-0325">Glycoprotein</keyword>
<dbReference type="FunFam" id="2.60.40.420:FF:000010">
    <property type="entry name" value="Early nodulin-like protein 1"/>
    <property type="match status" value="1"/>
</dbReference>
<keyword evidence="2" id="KW-1003">Cell membrane</keyword>
<dbReference type="InterPro" id="IPR041846">
    <property type="entry name" value="ENL_dom"/>
</dbReference>
<dbReference type="Proteomes" id="UP000321393">
    <property type="component" value="Unassembled WGS sequence"/>
</dbReference>
<keyword evidence="3" id="KW-0336">GPI-anchor</keyword>
<evidence type="ECO:0000256" key="10">
    <source>
        <dbReference type="SAM" id="MobiDB-lite"/>
    </source>
</evidence>
<feature type="region of interest" description="Disordered" evidence="10">
    <location>
        <begin position="118"/>
        <end position="155"/>
    </location>
</feature>
<evidence type="ECO:0000259" key="11">
    <source>
        <dbReference type="PROSITE" id="PS51485"/>
    </source>
</evidence>
<evidence type="ECO:0000313" key="12">
    <source>
        <dbReference type="EMBL" id="KAA0025504.1"/>
    </source>
</evidence>
<dbReference type="Pfam" id="PF02298">
    <property type="entry name" value="Cu_bind_like"/>
    <property type="match status" value="1"/>
</dbReference>